<name>A0A329M486_9BACL</name>
<protein>
    <submittedName>
        <fullName evidence="2">PilZ domain-containing protein</fullName>
    </submittedName>
</protein>
<dbReference type="Gene3D" id="2.40.10.220">
    <property type="entry name" value="predicted glycosyltransferase like domains"/>
    <property type="match status" value="1"/>
</dbReference>
<evidence type="ECO:0000313" key="2">
    <source>
        <dbReference type="EMBL" id="RAV14442.1"/>
    </source>
</evidence>
<accession>A0A329M486</accession>
<reference evidence="2 3" key="1">
    <citation type="journal article" date="2009" name="Int. J. Syst. Evol. Microbiol.">
        <title>Paenibacillus contaminans sp. nov., isolated from a contaminated laboratory plate.</title>
        <authorList>
            <person name="Chou J.H."/>
            <person name="Lee J.H."/>
            <person name="Lin M.C."/>
            <person name="Chang P.S."/>
            <person name="Arun A.B."/>
            <person name="Young C.C."/>
            <person name="Chen W.M."/>
        </authorList>
    </citation>
    <scope>NUCLEOTIDE SEQUENCE [LARGE SCALE GENOMIC DNA]</scope>
    <source>
        <strain evidence="2 3">CKOBP-6</strain>
    </source>
</reference>
<dbReference type="Pfam" id="PF07238">
    <property type="entry name" value="PilZ"/>
    <property type="match status" value="1"/>
</dbReference>
<proteinExistence type="predicted"/>
<feature type="domain" description="PilZ" evidence="1">
    <location>
        <begin position="110"/>
        <end position="220"/>
    </location>
</feature>
<keyword evidence="3" id="KW-1185">Reference proteome</keyword>
<dbReference type="GO" id="GO:0035438">
    <property type="term" value="F:cyclic-di-GMP binding"/>
    <property type="evidence" value="ECO:0007669"/>
    <property type="project" value="InterPro"/>
</dbReference>
<gene>
    <name evidence="2" type="ORF">DQG23_31630</name>
</gene>
<dbReference type="Proteomes" id="UP000250369">
    <property type="component" value="Unassembled WGS sequence"/>
</dbReference>
<dbReference type="OrthoDB" id="2563492at2"/>
<comment type="caution">
    <text evidence="2">The sequence shown here is derived from an EMBL/GenBank/DDBJ whole genome shotgun (WGS) entry which is preliminary data.</text>
</comment>
<dbReference type="InterPro" id="IPR009875">
    <property type="entry name" value="PilZ_domain"/>
</dbReference>
<dbReference type="EMBL" id="QMFB01000026">
    <property type="protein sequence ID" value="RAV14442.1"/>
    <property type="molecule type" value="Genomic_DNA"/>
</dbReference>
<organism evidence="2 3">
    <name type="scientific">Paenibacillus contaminans</name>
    <dbReference type="NCBI Taxonomy" id="450362"/>
    <lineage>
        <taxon>Bacteria</taxon>
        <taxon>Bacillati</taxon>
        <taxon>Bacillota</taxon>
        <taxon>Bacilli</taxon>
        <taxon>Bacillales</taxon>
        <taxon>Paenibacillaceae</taxon>
        <taxon>Paenibacillus</taxon>
    </lineage>
</organism>
<dbReference type="RefSeq" id="WP_113035025.1">
    <property type="nucleotide sequence ID" value="NZ_QMFB01000026.1"/>
</dbReference>
<dbReference type="AlphaFoldDB" id="A0A329M486"/>
<evidence type="ECO:0000259" key="1">
    <source>
        <dbReference type="Pfam" id="PF07238"/>
    </source>
</evidence>
<sequence>MKWNDVLKQDMVIPETDCQLIIVGETKEGGPFCYEDSFRIEKVTETQLTVGFDIRAQNPFDRLEHVTFVEYSFRERGVQFYSFVQLLNLETRKNKCILTLTAPDEMHLFQNRRYSRITLPAKTPVMCKIVGIRTNSAKHGIAFSGNMLDLCAGGMAFVTNSRMFKSLFLEASFHLPDIEEKFSVSGEVIRVTPYSIDSYRVAVEFRDTPKELLQCIDEYCVNRGN</sequence>
<evidence type="ECO:0000313" key="3">
    <source>
        <dbReference type="Proteomes" id="UP000250369"/>
    </source>
</evidence>